<evidence type="ECO:0000256" key="3">
    <source>
        <dbReference type="ARBA" id="ARBA00004245"/>
    </source>
</evidence>
<dbReference type="PANTHER" id="PTHR23167:SF51">
    <property type="entry name" value="[F-ACTIN]-MONOOXYGENASE MICAL3"/>
    <property type="match status" value="1"/>
</dbReference>
<dbReference type="InterPro" id="IPR002938">
    <property type="entry name" value="FAD-bd"/>
</dbReference>
<dbReference type="GO" id="GO:0006887">
    <property type="term" value="P:exocytosis"/>
    <property type="evidence" value="ECO:0007669"/>
    <property type="project" value="UniProtKB-KW"/>
</dbReference>
<feature type="compositionally biased region" description="Acidic residues" evidence="23">
    <location>
        <begin position="1547"/>
        <end position="1561"/>
    </location>
</feature>
<evidence type="ECO:0000256" key="19">
    <source>
        <dbReference type="ARBA" id="ARBA00023242"/>
    </source>
</evidence>
<evidence type="ECO:0000256" key="17">
    <source>
        <dbReference type="ARBA" id="ARBA00023203"/>
    </source>
</evidence>
<evidence type="ECO:0000256" key="10">
    <source>
        <dbReference type="ARBA" id="ARBA00022827"/>
    </source>
</evidence>
<feature type="region of interest" description="Disordered" evidence="23">
    <location>
        <begin position="934"/>
        <end position="987"/>
    </location>
</feature>
<evidence type="ECO:0000256" key="14">
    <source>
        <dbReference type="ARBA" id="ARBA00023033"/>
    </source>
</evidence>
<dbReference type="PROSITE" id="PS50021">
    <property type="entry name" value="CH"/>
    <property type="match status" value="1"/>
</dbReference>
<evidence type="ECO:0000256" key="4">
    <source>
        <dbReference type="ARBA" id="ARBA00008223"/>
    </source>
</evidence>
<feature type="region of interest" description="Disordered" evidence="23">
    <location>
        <begin position="858"/>
        <end position="911"/>
    </location>
</feature>
<comment type="subcellular location">
    <subcellularLocation>
        <location evidence="3">Cytoplasm</location>
        <location evidence="3">Cytoskeleton</location>
    </subcellularLocation>
    <subcellularLocation>
        <location evidence="2">Nucleus</location>
    </subcellularLocation>
</comment>
<dbReference type="PROSITE" id="PS50023">
    <property type="entry name" value="LIM_DOMAIN_2"/>
    <property type="match status" value="1"/>
</dbReference>
<dbReference type="CDD" id="cd21251">
    <property type="entry name" value="CH_MICAL3"/>
    <property type="match status" value="1"/>
</dbReference>
<dbReference type="Gene3D" id="1.10.418.10">
    <property type="entry name" value="Calponin-like domain"/>
    <property type="match status" value="1"/>
</dbReference>
<evidence type="ECO:0000256" key="5">
    <source>
        <dbReference type="ARBA" id="ARBA00012709"/>
    </source>
</evidence>
<evidence type="ECO:0000259" key="25">
    <source>
        <dbReference type="PROSITE" id="PS50023"/>
    </source>
</evidence>
<dbReference type="SUPFAM" id="SSF51905">
    <property type="entry name" value="FAD/NAD(P)-binding domain"/>
    <property type="match status" value="1"/>
</dbReference>
<feature type="region of interest" description="Disordered" evidence="23">
    <location>
        <begin position="658"/>
        <end position="703"/>
    </location>
</feature>
<dbReference type="InterPro" id="IPR057494">
    <property type="entry name" value="Rossman_Mical"/>
</dbReference>
<dbReference type="Pfam" id="PF01494">
    <property type="entry name" value="FAD_binding_3"/>
    <property type="match status" value="1"/>
</dbReference>
<sequence>MEDSKNETVNHAHVLFDRFVQATTCKGTLKAFQELCDHLELKPKDYRSFYHKLKSKLNYWKAKALWAKLDKRGSHKDYKKGKACTNTKCLIIGAGPCGLRTAIDLSLLGAKVVVIEKRDAFSRNNVLHLWPFTIHDLRGLGAKKFYGKFCAGAIDHISIRQLQLILLKVALILGIEIHVNVEFQGLVQPPEDQENERIGWRALVHPKTHPVSEYEFEVIIGGDGRRNTLEGFRRKEFRGKLAIAITANFINRNTTAEAKVEEISGVAFIFNQKFFQELKEATGIDLENIVYYKDDTHYFVMTAKKQSLLDKGVILHDYADTELLLSRENVDQEALLNYAREAADFSTQQQLPSLDFAINHYGQPDVAMFDFTCMYASENAALVREQNGHQLLVALVGDSLLEPFWPMGTGIARGFLAAMDSAWMVRSWSLGTSPLEVLAERESIYRLLPQTTPENVSKNFSQYSIDPVTRYPNININFLRPSQVRHLYNTGETRDIHLEMENLVNSRTTPKLTRNESVARSSKLLGWCQRQTDGYAGVNVTDLTMSWKSGLALCAIIHRYRPDLIDFDSLDEQNVEKNNQLAFDIAEKELGISPIMTGKEMASVGEPDKLSMVMYLTQFYEMFKDSLPSSDALDLNAEEKAVLIASTKSPISFLSKLGQTISRKRSPKDKKEKDLDGAGKRRKTSQSEEEEAPRGYRGGRPTLVSTLTDRRMDVALGNQNKVKYMATQLLAKFEENAPPQSTGMRRQPTQERGVSQPSCCLPEQGHPAPTPQWKQGSIKKEFPQNLGGSDTCYFCRKRVYVMERLSAEGKFFHRSCFKCEYCATTLRLSAYAYDIEDGKFYCKPHYCYRLSGSAQRKRPAVAPLSGKEAREPLQDGPTVDTNGRASAVTSPAERTPGSSVNGVEEPSIAKRLRGTPERIELENYRLSVKQAEELEEVPEETQAEHNLSSVLDTGAEEDVASSSSESEMEEEEEEEPPLPTSDLGGVPWKEAVRIHALLKGKSEEELEASKSFGPGHEEDEEEEEEEEEEYEEEEEEEESSEVGSQRLQQIVNPADPLEIQADVHWTHIREREEEERMVPTSESSTSRVPFDENDLEEDVDSEPAKIEGEATENGDTGDTGAELDDDQRWSDGIPSDAETDLRVQHQEAVEADLELRVSENEEEPPEVTPGHPERSLTRVPSPALSPEEQAGLRSPGHSPKAEGAQIPLVSVVTKAKLPEENLFPKPLLPKVKPKVEVPCSQRAACSPIRSQPVALPEARTPTSPVSSQCLSPLATSTPTSTQLPICSQPQPSSETTAPSPTKSPIRLQPVSAKTSIPVVPLPLKNQGDTKDRLGSPLAVDEALKRNDLVAEFWMKSAEIRRSLGLTPVDRSKVYEPSFPSPAFKPVSLKSYAVEKSPEGEGLQLLKPPPVPKRLGLPKSDGDQPFLPTPKSPSDRELKSSQEERRDLSSSSGLGLHGSSSNMKTLGSQSFNTSDSTMLTPPSSPPPPPPQDEEPATLRRKPYQTHEHKDAEPKASVIPPPPPATFMRAPREPTQPLQEEMRKSFVESVDEIPFADDVEDTYDDKTEDSSLQEKFFTPPSYWPRTERPLHPPLAKENGRLPTLESGVQPQKRGLPLVSPEAKELAEERMRAREKSVKSQALRDAMAKQLSKMKEMEMAAGTSSPPGGTSHKASSVPSKGKDLSPESPRRPVLKGPREPALKHEATSEEVLSPPSDSGGPDGSVTSSEGSSGKSKKRSSLFSPRRNKKEKKSKGEGRPPEKPSPSLLEEAAAKPKSLWKSVFSGYKKDKKKKGDDKSCSSTPSSGATVDSGKHKMSPVVRAELHLRRQLSFSEDSDLSSDDILERSSQKSRREPRTYTEEELNAKLTRRVQKAARRQAKQEELKRLHRAQIIQRQLEQVEEKQRQLEERGVAVEKALRGEAGMGKKDDPKLMQEWFKLVQEKNAMVRYESELMIFARELELEDRQSRLQQELRERMAVEDHLKTEEELSEEKKILNEMLEVVEQRDALVALLEEQRLREKEEDKDLEAVMLSKGFSLNWS</sequence>
<dbReference type="GO" id="GO:0046872">
    <property type="term" value="F:metal ion binding"/>
    <property type="evidence" value="ECO:0007669"/>
    <property type="project" value="UniProtKB-KW"/>
</dbReference>
<keyword evidence="16 22" id="KW-0175">Coiled coil</keyword>
<dbReference type="SUPFAM" id="SSF47576">
    <property type="entry name" value="Calponin-homology domain, CH-domain"/>
    <property type="match status" value="1"/>
</dbReference>
<protein>
    <recommendedName>
        <fullName evidence="5">F-actin monooxygenase</fullName>
        <ecNumber evidence="5">1.14.13.225</ecNumber>
    </recommendedName>
</protein>
<keyword evidence="11 21" id="KW-0862">Zinc</keyword>
<feature type="coiled-coil region" evidence="22">
    <location>
        <begin position="1976"/>
        <end position="2003"/>
    </location>
</feature>
<feature type="compositionally biased region" description="Polar residues" evidence="23">
    <location>
        <begin position="1260"/>
        <end position="1269"/>
    </location>
</feature>
<evidence type="ECO:0000256" key="11">
    <source>
        <dbReference type="ARBA" id="ARBA00022833"/>
    </source>
</evidence>
<feature type="compositionally biased region" description="Acidic residues" evidence="23">
    <location>
        <begin position="966"/>
        <end position="976"/>
    </location>
</feature>
<dbReference type="Pfam" id="PF25413">
    <property type="entry name" value="Rossman_Mical"/>
    <property type="match status" value="1"/>
</dbReference>
<dbReference type="EC" id="1.14.13.225" evidence="5"/>
<dbReference type="InterPro" id="IPR001781">
    <property type="entry name" value="Znf_LIM"/>
</dbReference>
<feature type="compositionally biased region" description="Basic and acidic residues" evidence="23">
    <location>
        <begin position="1432"/>
        <end position="1447"/>
    </location>
</feature>
<dbReference type="PROSITE" id="PS00478">
    <property type="entry name" value="LIM_DOMAIN_1"/>
    <property type="match status" value="1"/>
</dbReference>
<accession>A0A8C0TAD9</accession>
<keyword evidence="9 21" id="KW-0479">Metal-binding</keyword>
<comment type="similarity">
    <text evidence="4">Belongs to the Mical family.</text>
</comment>
<evidence type="ECO:0000256" key="2">
    <source>
        <dbReference type="ARBA" id="ARBA00004123"/>
    </source>
</evidence>
<evidence type="ECO:0000256" key="9">
    <source>
        <dbReference type="ARBA" id="ARBA00022723"/>
    </source>
</evidence>
<feature type="compositionally biased region" description="Basic and acidic residues" evidence="23">
    <location>
        <begin position="1840"/>
        <end position="1856"/>
    </location>
</feature>
<dbReference type="GO" id="GO:0030042">
    <property type="term" value="P:actin filament depolymerization"/>
    <property type="evidence" value="ECO:0007669"/>
    <property type="project" value="UniProtKB-ARBA"/>
</dbReference>
<feature type="compositionally biased region" description="Basic and acidic residues" evidence="23">
    <location>
        <begin position="1139"/>
        <end position="1159"/>
    </location>
</feature>
<dbReference type="GO" id="GO:0120501">
    <property type="term" value="F:F-actin monooxygenase activity"/>
    <property type="evidence" value="ECO:0007669"/>
    <property type="project" value="UniProtKB-EC"/>
</dbReference>
<keyword evidence="19" id="KW-0539">Nucleus</keyword>
<name>A0A8C0TAD9_CANLF</name>
<feature type="compositionally biased region" description="Polar residues" evidence="23">
    <location>
        <begin position="1796"/>
        <end position="1805"/>
    </location>
</feature>
<feature type="region of interest" description="Disordered" evidence="23">
    <location>
        <begin position="738"/>
        <end position="757"/>
    </location>
</feature>
<dbReference type="Pfam" id="PF00412">
    <property type="entry name" value="LIM"/>
    <property type="match status" value="1"/>
</dbReference>
<dbReference type="FunFam" id="2.10.110.10:FF:000043">
    <property type="entry name" value="protein-methionine sulfoxide oxidase MICAL3 isoform X2"/>
    <property type="match status" value="1"/>
</dbReference>
<dbReference type="InterPro" id="IPR022735">
    <property type="entry name" value="bMERB_dom"/>
</dbReference>
<dbReference type="CDD" id="cd09439">
    <property type="entry name" value="LIM_Mical"/>
    <property type="match status" value="1"/>
</dbReference>
<dbReference type="Proteomes" id="UP000694542">
    <property type="component" value="Chromosome 27"/>
</dbReference>
<comment type="cofactor">
    <cofactor evidence="1">
        <name>FAD</name>
        <dbReference type="ChEBI" id="CHEBI:57692"/>
    </cofactor>
</comment>
<dbReference type="SMART" id="SM00132">
    <property type="entry name" value="LIM"/>
    <property type="match status" value="1"/>
</dbReference>
<feature type="domain" description="LIM zinc-binding" evidence="25">
    <location>
        <begin position="790"/>
        <end position="852"/>
    </location>
</feature>
<dbReference type="PANTHER" id="PTHR23167">
    <property type="entry name" value="CALPONIN HOMOLOGY DOMAIN-CONTAINING PROTEIN DDB_G0272472-RELATED"/>
    <property type="match status" value="1"/>
</dbReference>
<feature type="compositionally biased region" description="Polar residues" evidence="23">
    <location>
        <begin position="1285"/>
        <end position="1302"/>
    </location>
</feature>
<reference evidence="27" key="2">
    <citation type="submission" date="2025-08" db="UniProtKB">
        <authorList>
            <consortium name="Ensembl"/>
        </authorList>
    </citation>
    <scope>IDENTIFICATION</scope>
</reference>
<keyword evidence="15 21" id="KW-0440">LIM domain</keyword>
<dbReference type="FunFam" id="1.10.418.10:FF:000026">
    <property type="entry name" value="protein-methionine sulfoxide oxidase MICAL3 isoform X1"/>
    <property type="match status" value="1"/>
</dbReference>
<feature type="compositionally biased region" description="Acidic residues" evidence="23">
    <location>
        <begin position="1017"/>
        <end position="1040"/>
    </location>
</feature>
<feature type="compositionally biased region" description="Basic and acidic residues" evidence="23">
    <location>
        <begin position="1619"/>
        <end position="1635"/>
    </location>
</feature>
<keyword evidence="12" id="KW-0521">NADP</keyword>
<keyword evidence="7" id="KW-0963">Cytoplasm</keyword>
<feature type="compositionally biased region" description="Polar residues" evidence="23">
    <location>
        <begin position="879"/>
        <end position="889"/>
    </location>
</feature>
<evidence type="ECO:0000313" key="27">
    <source>
        <dbReference type="Ensembl" id="ENSCAFP00040031855.1"/>
    </source>
</evidence>
<feature type="compositionally biased region" description="Polar residues" evidence="23">
    <location>
        <begin position="1659"/>
        <end position="1675"/>
    </location>
</feature>
<evidence type="ECO:0000256" key="21">
    <source>
        <dbReference type="PROSITE-ProRule" id="PRU00125"/>
    </source>
</evidence>
<keyword evidence="6" id="KW-0268">Exocytosis</keyword>
<feature type="compositionally biased region" description="Acidic residues" evidence="23">
    <location>
        <begin position="1091"/>
        <end position="1101"/>
    </location>
</feature>
<dbReference type="Gene3D" id="3.50.50.60">
    <property type="entry name" value="FAD/NAD(P)-binding domain"/>
    <property type="match status" value="1"/>
</dbReference>
<evidence type="ECO:0000259" key="26">
    <source>
        <dbReference type="PROSITE" id="PS51848"/>
    </source>
</evidence>
<feature type="compositionally biased region" description="Basic and acidic residues" evidence="23">
    <location>
        <begin position="1503"/>
        <end position="1512"/>
    </location>
</feature>
<keyword evidence="18" id="KW-0206">Cytoskeleton</keyword>
<evidence type="ECO:0000256" key="1">
    <source>
        <dbReference type="ARBA" id="ARBA00001974"/>
    </source>
</evidence>
<proteinExistence type="inferred from homology"/>
<dbReference type="Pfam" id="PF00307">
    <property type="entry name" value="CH"/>
    <property type="match status" value="1"/>
</dbReference>
<feature type="domain" description="BMERB" evidence="26">
    <location>
        <begin position="1877"/>
        <end position="2026"/>
    </location>
</feature>
<keyword evidence="10" id="KW-0274">FAD</keyword>
<evidence type="ECO:0000256" key="13">
    <source>
        <dbReference type="ARBA" id="ARBA00023002"/>
    </source>
</evidence>
<dbReference type="InterPro" id="IPR050540">
    <property type="entry name" value="F-actin_Monoox_Mical"/>
</dbReference>
<feature type="compositionally biased region" description="Low complexity" evidence="23">
    <location>
        <begin position="1448"/>
        <end position="1460"/>
    </location>
</feature>
<dbReference type="GO" id="GO:0005634">
    <property type="term" value="C:nucleus"/>
    <property type="evidence" value="ECO:0007669"/>
    <property type="project" value="UniProtKB-SubCell"/>
</dbReference>
<dbReference type="InterPro" id="IPR036872">
    <property type="entry name" value="CH_dom_sf"/>
</dbReference>
<dbReference type="Ensembl" id="ENSCAFT00040036576.1">
    <property type="protein sequence ID" value="ENSCAFP00040031855.1"/>
    <property type="gene ID" value="ENSCAFG00040019227.1"/>
</dbReference>
<feature type="compositionally biased region" description="Low complexity" evidence="23">
    <location>
        <begin position="1710"/>
        <end position="1730"/>
    </location>
</feature>
<evidence type="ECO:0000313" key="28">
    <source>
        <dbReference type="Proteomes" id="UP000694542"/>
    </source>
</evidence>
<dbReference type="InterPro" id="IPR036188">
    <property type="entry name" value="FAD/NAD-bd_sf"/>
</dbReference>
<evidence type="ECO:0000256" key="22">
    <source>
        <dbReference type="SAM" id="Coils"/>
    </source>
</evidence>
<evidence type="ECO:0000256" key="18">
    <source>
        <dbReference type="ARBA" id="ARBA00023212"/>
    </source>
</evidence>
<dbReference type="PRINTS" id="PR00420">
    <property type="entry name" value="RNGMNOXGNASE"/>
</dbReference>
<feature type="compositionally biased region" description="Basic and acidic residues" evidence="23">
    <location>
        <begin position="1677"/>
        <end position="1704"/>
    </location>
</feature>
<feature type="compositionally biased region" description="Basic residues" evidence="23">
    <location>
        <begin position="1731"/>
        <end position="1749"/>
    </location>
</feature>
<comment type="catalytic activity">
    <reaction evidence="20">
        <text>L-methionyl-[F-actin] + NADPH + O2 + H(+) = L-methionyl-(R)-S-oxide-[F-actin] + NADP(+) + H2O</text>
        <dbReference type="Rhea" id="RHEA:51308"/>
        <dbReference type="Rhea" id="RHEA-COMP:12953"/>
        <dbReference type="Rhea" id="RHEA-COMP:12956"/>
        <dbReference type="ChEBI" id="CHEBI:15377"/>
        <dbReference type="ChEBI" id="CHEBI:15378"/>
        <dbReference type="ChEBI" id="CHEBI:15379"/>
        <dbReference type="ChEBI" id="CHEBI:16044"/>
        <dbReference type="ChEBI" id="CHEBI:45764"/>
        <dbReference type="ChEBI" id="CHEBI:57783"/>
        <dbReference type="ChEBI" id="CHEBI:58349"/>
        <dbReference type="EC" id="1.14.13.225"/>
    </reaction>
</comment>
<dbReference type="Gene3D" id="2.10.110.10">
    <property type="entry name" value="Cysteine Rich Protein"/>
    <property type="match status" value="1"/>
</dbReference>
<dbReference type="PROSITE" id="PS51848">
    <property type="entry name" value="BMERB"/>
    <property type="match status" value="1"/>
</dbReference>
<dbReference type="FunFam" id="3.50.50.60:FF:000004">
    <property type="entry name" value="protein-methionine sulfoxide oxidase MICAL2 isoform X1"/>
    <property type="match status" value="1"/>
</dbReference>
<feature type="compositionally biased region" description="Basic and acidic residues" evidence="23">
    <location>
        <begin position="669"/>
        <end position="679"/>
    </location>
</feature>
<feature type="region of interest" description="Disordered" evidence="23">
    <location>
        <begin position="1364"/>
        <end position="1860"/>
    </location>
</feature>
<evidence type="ECO:0000256" key="20">
    <source>
        <dbReference type="ARBA" id="ARBA00049522"/>
    </source>
</evidence>
<feature type="compositionally biased region" description="Polar residues" evidence="23">
    <location>
        <begin position="1461"/>
        <end position="1479"/>
    </location>
</feature>
<dbReference type="InterPro" id="IPR001715">
    <property type="entry name" value="CH_dom"/>
</dbReference>
<dbReference type="Pfam" id="PF12130">
    <property type="entry name" value="bMERB_dom"/>
    <property type="match status" value="1"/>
</dbReference>
<evidence type="ECO:0000256" key="12">
    <source>
        <dbReference type="ARBA" id="ARBA00022857"/>
    </source>
</evidence>
<feature type="coiled-coil region" evidence="22">
    <location>
        <begin position="1861"/>
        <end position="1914"/>
    </location>
</feature>
<evidence type="ECO:0000256" key="15">
    <source>
        <dbReference type="ARBA" id="ARBA00023038"/>
    </source>
</evidence>
<evidence type="ECO:0000256" key="23">
    <source>
        <dbReference type="SAM" id="MobiDB-lite"/>
    </source>
</evidence>
<feature type="compositionally biased region" description="Polar residues" evidence="23">
    <location>
        <begin position="1042"/>
        <end position="1051"/>
    </location>
</feature>
<dbReference type="SMART" id="SM00033">
    <property type="entry name" value="CH"/>
    <property type="match status" value="1"/>
</dbReference>
<dbReference type="SUPFAM" id="SSF57716">
    <property type="entry name" value="Glucocorticoid receptor-like (DNA-binding domain)"/>
    <property type="match status" value="1"/>
</dbReference>
<feature type="region of interest" description="Disordered" evidence="23">
    <location>
        <begin position="1242"/>
        <end position="1335"/>
    </location>
</feature>
<keyword evidence="13" id="KW-0560">Oxidoreductase</keyword>
<feature type="compositionally biased region" description="Low complexity" evidence="23">
    <location>
        <begin position="1270"/>
        <end position="1284"/>
    </location>
</feature>
<organism evidence="27 28">
    <name type="scientific">Canis lupus familiaris</name>
    <name type="common">Dog</name>
    <name type="synonym">Canis familiaris</name>
    <dbReference type="NCBI Taxonomy" id="9615"/>
    <lineage>
        <taxon>Eukaryota</taxon>
        <taxon>Metazoa</taxon>
        <taxon>Chordata</taxon>
        <taxon>Craniata</taxon>
        <taxon>Vertebrata</taxon>
        <taxon>Euteleostomi</taxon>
        <taxon>Mammalia</taxon>
        <taxon>Eutheria</taxon>
        <taxon>Laurasiatheria</taxon>
        <taxon>Carnivora</taxon>
        <taxon>Caniformia</taxon>
        <taxon>Canidae</taxon>
        <taxon>Canis</taxon>
    </lineage>
</organism>
<dbReference type="GO" id="GO:0005856">
    <property type="term" value="C:cytoskeleton"/>
    <property type="evidence" value="ECO:0007669"/>
    <property type="project" value="UniProtKB-SubCell"/>
</dbReference>
<feature type="domain" description="Calponin-homology (CH)" evidence="24">
    <location>
        <begin position="518"/>
        <end position="624"/>
    </location>
</feature>
<feature type="region of interest" description="Disordered" evidence="23">
    <location>
        <begin position="999"/>
        <end position="1205"/>
    </location>
</feature>
<evidence type="ECO:0000256" key="6">
    <source>
        <dbReference type="ARBA" id="ARBA00022483"/>
    </source>
</evidence>
<dbReference type="GO" id="GO:0071949">
    <property type="term" value="F:FAD binding"/>
    <property type="evidence" value="ECO:0007669"/>
    <property type="project" value="InterPro"/>
</dbReference>
<evidence type="ECO:0000256" key="7">
    <source>
        <dbReference type="ARBA" id="ARBA00022490"/>
    </source>
</evidence>
<evidence type="ECO:0000256" key="16">
    <source>
        <dbReference type="ARBA" id="ARBA00023054"/>
    </source>
</evidence>
<reference evidence="27" key="1">
    <citation type="submission" date="2018-10" db="EMBL/GenBank/DDBJ databases">
        <title>De novo assembly of a Great Dane genome.</title>
        <authorList>
            <person name="Kidd J.M."/>
            <person name="Pendleton A.L."/>
            <person name="Shen F."/>
            <person name="Emery S."/>
        </authorList>
    </citation>
    <scope>NUCLEOTIDE SEQUENCE [LARGE SCALE GENOMIC DNA]</scope>
    <source>
        <strain evidence="27">Great Dane</strain>
    </source>
</reference>
<keyword evidence="8" id="KW-0285">Flavoprotein</keyword>
<feature type="compositionally biased region" description="Basic and acidic residues" evidence="23">
    <location>
        <begin position="1064"/>
        <end position="1077"/>
    </location>
</feature>
<evidence type="ECO:0000256" key="8">
    <source>
        <dbReference type="ARBA" id="ARBA00022630"/>
    </source>
</evidence>
<keyword evidence="14" id="KW-0503">Monooxygenase</keyword>
<keyword evidence="17" id="KW-0009">Actin-binding</keyword>
<dbReference type="SMART" id="SM01203">
    <property type="entry name" value="DUF3585"/>
    <property type="match status" value="1"/>
</dbReference>
<dbReference type="GO" id="GO:0003779">
    <property type="term" value="F:actin binding"/>
    <property type="evidence" value="ECO:0007669"/>
    <property type="project" value="UniProtKB-KW"/>
</dbReference>
<evidence type="ECO:0000259" key="24">
    <source>
        <dbReference type="PROSITE" id="PS50021"/>
    </source>
</evidence>